<dbReference type="Proteomes" id="UP001157069">
    <property type="component" value="Unassembled WGS sequence"/>
</dbReference>
<keyword evidence="6" id="KW-1185">Reference proteome</keyword>
<reference evidence="6" key="1">
    <citation type="journal article" date="2019" name="Int. J. Syst. Evol. Microbiol.">
        <title>The Global Catalogue of Microorganisms (GCM) 10K type strain sequencing project: providing services to taxonomists for standard genome sequencing and annotation.</title>
        <authorList>
            <consortium name="The Broad Institute Genomics Platform"/>
            <consortium name="The Broad Institute Genome Sequencing Center for Infectious Disease"/>
            <person name="Wu L."/>
            <person name="Ma J."/>
        </authorList>
    </citation>
    <scope>NUCLEOTIDE SEQUENCE [LARGE SCALE GENOMIC DNA]</scope>
    <source>
        <strain evidence="6">NBRC 108755</strain>
    </source>
</reference>
<name>A0ABQ6JQB0_9MICO</name>
<evidence type="ECO:0000313" key="6">
    <source>
        <dbReference type="Proteomes" id="UP001157069"/>
    </source>
</evidence>
<dbReference type="PANTHER" id="PTHR30146:SF109">
    <property type="entry name" value="HTH-TYPE TRANSCRIPTIONAL REGULATOR GALS"/>
    <property type="match status" value="1"/>
</dbReference>
<evidence type="ECO:0000256" key="2">
    <source>
        <dbReference type="ARBA" id="ARBA00023125"/>
    </source>
</evidence>
<dbReference type="PANTHER" id="PTHR30146">
    <property type="entry name" value="LACI-RELATED TRANSCRIPTIONAL REPRESSOR"/>
    <property type="match status" value="1"/>
</dbReference>
<dbReference type="InterPro" id="IPR046335">
    <property type="entry name" value="LacI/GalR-like_sensor"/>
</dbReference>
<sequence length="87" mass="9121">MAVGALTCFLRHGIDVPGEIAIVGFDDIALAHQAVVPLTTIRQPGYEIGRAAAGLLLEQLEHPTAPPPQLTPFGAELVVRQSTPTLA</sequence>
<evidence type="ECO:0000313" key="5">
    <source>
        <dbReference type="EMBL" id="GMA90104.1"/>
    </source>
</evidence>
<feature type="domain" description="Transcriptional regulator LacI/GalR-like sensor" evidence="4">
    <location>
        <begin position="1"/>
        <end position="83"/>
    </location>
</feature>
<keyword evidence="3" id="KW-0804">Transcription</keyword>
<comment type="caution">
    <text evidence="5">The sequence shown here is derived from an EMBL/GenBank/DDBJ whole genome shotgun (WGS) entry which is preliminary data.</text>
</comment>
<evidence type="ECO:0000256" key="1">
    <source>
        <dbReference type="ARBA" id="ARBA00023015"/>
    </source>
</evidence>
<dbReference type="Gene3D" id="3.40.50.2300">
    <property type="match status" value="1"/>
</dbReference>
<evidence type="ECO:0000256" key="3">
    <source>
        <dbReference type="ARBA" id="ARBA00023163"/>
    </source>
</evidence>
<gene>
    <name evidence="5" type="ORF">GCM10025869_06330</name>
</gene>
<keyword evidence="1" id="KW-0805">Transcription regulation</keyword>
<keyword evidence="2" id="KW-0238">DNA-binding</keyword>
<dbReference type="EMBL" id="BSVA01000001">
    <property type="protein sequence ID" value="GMA90104.1"/>
    <property type="molecule type" value="Genomic_DNA"/>
</dbReference>
<dbReference type="Pfam" id="PF13377">
    <property type="entry name" value="Peripla_BP_3"/>
    <property type="match status" value="1"/>
</dbReference>
<accession>A0ABQ6JQB0</accession>
<proteinExistence type="predicted"/>
<evidence type="ECO:0000259" key="4">
    <source>
        <dbReference type="Pfam" id="PF13377"/>
    </source>
</evidence>
<protein>
    <recommendedName>
        <fullName evidence="4">Transcriptional regulator LacI/GalR-like sensor domain-containing protein</fullName>
    </recommendedName>
</protein>
<organism evidence="5 6">
    <name type="scientific">Homoserinibacter gongjuensis</name>
    <dbReference type="NCBI Taxonomy" id="1162968"/>
    <lineage>
        <taxon>Bacteria</taxon>
        <taxon>Bacillati</taxon>
        <taxon>Actinomycetota</taxon>
        <taxon>Actinomycetes</taxon>
        <taxon>Micrococcales</taxon>
        <taxon>Microbacteriaceae</taxon>
        <taxon>Homoserinibacter</taxon>
    </lineage>
</organism>
<dbReference type="SUPFAM" id="SSF53822">
    <property type="entry name" value="Periplasmic binding protein-like I"/>
    <property type="match status" value="1"/>
</dbReference>
<dbReference type="InterPro" id="IPR028082">
    <property type="entry name" value="Peripla_BP_I"/>
</dbReference>